<dbReference type="InterPro" id="IPR049453">
    <property type="entry name" value="Memb_transporter_dom"/>
</dbReference>
<evidence type="ECO:0000313" key="7">
    <source>
        <dbReference type="EMBL" id="MFC0673933.1"/>
    </source>
</evidence>
<evidence type="ECO:0000313" key="8">
    <source>
        <dbReference type="Proteomes" id="UP001589793"/>
    </source>
</evidence>
<evidence type="ECO:0000259" key="6">
    <source>
        <dbReference type="Pfam" id="PF13515"/>
    </source>
</evidence>
<proteinExistence type="predicted"/>
<gene>
    <name evidence="7" type="ORF">ACFFF6_08185</name>
</gene>
<comment type="subcellular location">
    <subcellularLocation>
        <location evidence="1">Membrane</location>
        <topology evidence="1">Multi-pass membrane protein</topology>
    </subcellularLocation>
</comment>
<feature type="transmembrane region" description="Helical" evidence="5">
    <location>
        <begin position="37"/>
        <end position="58"/>
    </location>
</feature>
<dbReference type="Pfam" id="PF13515">
    <property type="entry name" value="FUSC_2"/>
    <property type="match status" value="1"/>
</dbReference>
<dbReference type="Proteomes" id="UP001589793">
    <property type="component" value="Unassembled WGS sequence"/>
</dbReference>
<feature type="transmembrane region" description="Helical" evidence="5">
    <location>
        <begin position="101"/>
        <end position="124"/>
    </location>
</feature>
<sequence length="431" mass="46339">MSRTGAIPLDRPSLARRLADAVAERARAGVGRGRKDWLIIARAAFAAAVAYLVSGLLWGHEHPFFASIAAFVIIGFSADAKVRKVFEMSGGVMMGILLGELARTTIGSGTWQIFVVIFCAGLLARLVDSGITFGIQTSIQSLLVMIMPATPTMSPGGRILDALTGVSIAILVHLLLSGDPRKIQRRAADSFFQELEDTLVALALAARSGSADIARAALVNLRSTSQKYTDAWKLANDAANEMATFSPTGLRHADDVARMKHLLIGSDRAMRNARVIARREVEFLSVVAGEPHSTLADALLAGRDAVTAIRDGVEDEVDFTTARRQLRLFSSYLTPETLLISDDGLRPGRAGHFEGVTLVIQLRSLAIDLLEATGLPQRDAKRFLPSLIVAADGDTVGPRPMTREMAAIEPPATTEALELLIADRSDPDRRL</sequence>
<name>A0ABV6RDH7_9MICO</name>
<organism evidence="7 8">
    <name type="scientific">Brachybacterium hainanense</name>
    <dbReference type="NCBI Taxonomy" id="1541174"/>
    <lineage>
        <taxon>Bacteria</taxon>
        <taxon>Bacillati</taxon>
        <taxon>Actinomycetota</taxon>
        <taxon>Actinomycetes</taxon>
        <taxon>Micrococcales</taxon>
        <taxon>Dermabacteraceae</taxon>
        <taxon>Brachybacterium</taxon>
    </lineage>
</organism>
<reference evidence="7 8" key="1">
    <citation type="submission" date="2024-09" db="EMBL/GenBank/DDBJ databases">
        <authorList>
            <person name="Sun Q."/>
            <person name="Mori K."/>
        </authorList>
    </citation>
    <scope>NUCLEOTIDE SEQUENCE [LARGE SCALE GENOMIC DNA]</scope>
    <source>
        <strain evidence="7 8">CICC 10874</strain>
    </source>
</reference>
<keyword evidence="4 5" id="KW-0472">Membrane</keyword>
<dbReference type="EMBL" id="JBHLSV010000008">
    <property type="protein sequence ID" value="MFC0673933.1"/>
    <property type="molecule type" value="Genomic_DNA"/>
</dbReference>
<keyword evidence="2 5" id="KW-0812">Transmembrane</keyword>
<evidence type="ECO:0000256" key="2">
    <source>
        <dbReference type="ARBA" id="ARBA00022692"/>
    </source>
</evidence>
<feature type="transmembrane region" description="Helical" evidence="5">
    <location>
        <begin position="64"/>
        <end position="80"/>
    </location>
</feature>
<accession>A0ABV6RDH7</accession>
<feature type="domain" description="Integral membrane bound transporter" evidence="6">
    <location>
        <begin position="53"/>
        <end position="172"/>
    </location>
</feature>
<comment type="caution">
    <text evidence="7">The sequence shown here is derived from an EMBL/GenBank/DDBJ whole genome shotgun (WGS) entry which is preliminary data.</text>
</comment>
<evidence type="ECO:0000256" key="3">
    <source>
        <dbReference type="ARBA" id="ARBA00022989"/>
    </source>
</evidence>
<evidence type="ECO:0000256" key="5">
    <source>
        <dbReference type="SAM" id="Phobius"/>
    </source>
</evidence>
<evidence type="ECO:0000256" key="4">
    <source>
        <dbReference type="ARBA" id="ARBA00023136"/>
    </source>
</evidence>
<protein>
    <submittedName>
        <fullName evidence="7">Aromatic acid exporter family protein</fullName>
    </submittedName>
</protein>
<evidence type="ECO:0000256" key="1">
    <source>
        <dbReference type="ARBA" id="ARBA00004141"/>
    </source>
</evidence>
<feature type="transmembrane region" description="Helical" evidence="5">
    <location>
        <begin position="159"/>
        <end position="176"/>
    </location>
</feature>
<keyword evidence="3 5" id="KW-1133">Transmembrane helix</keyword>
<dbReference type="RefSeq" id="WP_376979870.1">
    <property type="nucleotide sequence ID" value="NZ_JBHLSV010000008.1"/>
</dbReference>
<keyword evidence="8" id="KW-1185">Reference proteome</keyword>